<dbReference type="GO" id="GO:0008233">
    <property type="term" value="F:peptidase activity"/>
    <property type="evidence" value="ECO:0007669"/>
    <property type="project" value="UniProtKB-KW"/>
</dbReference>
<dbReference type="AlphaFoldDB" id="A0A369ARF0"/>
<dbReference type="Gene3D" id="3.10.620.30">
    <property type="match status" value="2"/>
</dbReference>
<dbReference type="EMBL" id="QPJU01000002">
    <property type="protein sequence ID" value="RCX10918.1"/>
    <property type="molecule type" value="Genomic_DNA"/>
</dbReference>
<keyword evidence="2" id="KW-0645">Protease</keyword>
<dbReference type="Proteomes" id="UP000252174">
    <property type="component" value="Unassembled WGS sequence"/>
</dbReference>
<keyword evidence="3" id="KW-1185">Reference proteome</keyword>
<evidence type="ECO:0000259" key="1">
    <source>
        <dbReference type="SMART" id="SM00460"/>
    </source>
</evidence>
<dbReference type="SMART" id="SM00460">
    <property type="entry name" value="TGc"/>
    <property type="match status" value="1"/>
</dbReference>
<name>A0A369ARF0_9BURK</name>
<dbReference type="RefSeq" id="WP_114482490.1">
    <property type="nucleotide sequence ID" value="NZ_QPJU01000002.1"/>
</dbReference>
<dbReference type="SUPFAM" id="SSF54001">
    <property type="entry name" value="Cysteine proteinases"/>
    <property type="match status" value="1"/>
</dbReference>
<feature type="domain" description="Transglutaminase-like" evidence="1">
    <location>
        <begin position="240"/>
        <end position="339"/>
    </location>
</feature>
<dbReference type="PANTHER" id="PTHR33490">
    <property type="entry name" value="BLR5614 PROTEIN-RELATED"/>
    <property type="match status" value="1"/>
</dbReference>
<reference evidence="2 3" key="1">
    <citation type="submission" date="2018-07" db="EMBL/GenBank/DDBJ databases">
        <title>Genomic Encyclopedia of Type Strains, Phase IV (KMG-IV): sequencing the most valuable type-strain genomes for metagenomic binning, comparative biology and taxonomic classification.</title>
        <authorList>
            <person name="Goeker M."/>
        </authorList>
    </citation>
    <scope>NUCLEOTIDE SEQUENCE [LARGE SCALE GENOMIC DNA]</scope>
    <source>
        <strain evidence="2 3">DSM 100911</strain>
    </source>
</reference>
<dbReference type="PANTHER" id="PTHR33490:SF7">
    <property type="entry name" value="BLR2979 PROTEIN"/>
    <property type="match status" value="1"/>
</dbReference>
<accession>A0A369ARF0</accession>
<dbReference type="OrthoDB" id="5438043at2"/>
<dbReference type="InterPro" id="IPR002931">
    <property type="entry name" value="Transglutaminase-like"/>
</dbReference>
<protein>
    <submittedName>
        <fullName evidence="2">Transglutaminase-like putative cysteine protease</fullName>
    </submittedName>
</protein>
<gene>
    <name evidence="2" type="ORF">DFR45_102320</name>
</gene>
<proteinExistence type="predicted"/>
<dbReference type="Pfam" id="PF01841">
    <property type="entry name" value="Transglut_core"/>
    <property type="match status" value="1"/>
</dbReference>
<evidence type="ECO:0000313" key="3">
    <source>
        <dbReference type="Proteomes" id="UP000252174"/>
    </source>
</evidence>
<sequence>MLLRILHRTCYHYQGPVDHAQHMLHLSPVDTAVQQVRAHTLRVTPEPAAQSQARDTFGNLRSFFTLQAPHESLCVEADSLVQTHAPAPLPLVAAGATVAASATAAAPAAASTAAAPSVCAAAAKALSLVPASAATDAATTDAPSTDAPTAPAWHAPWQATWEAVREHYRYRAGAPYDAASEFLFASPHVPRDDAFAAFARPAFAPGTPLLAAAQALMERIHRELRYTPASTQVNTPALQALAQRKGVCQDFAHIMLGCLRSLGLPARYVSGYLLTRPPPGKPRLIGADASHAWVSVYVPWLAATEESATPPHDTDPTSALLHTQAQQVGGSWFDFDPTNRRSGWGSPGEDYVTLAVGRDFSDVSPMRGVIQGGGAHTLEVGVTVAPPDELQALLARREGEAGARAAKPQPPK</sequence>
<dbReference type="GO" id="GO:0006508">
    <property type="term" value="P:proteolysis"/>
    <property type="evidence" value="ECO:0007669"/>
    <property type="project" value="UniProtKB-KW"/>
</dbReference>
<organism evidence="2 3">
    <name type="scientific">Extensimonas vulgaris</name>
    <dbReference type="NCBI Taxonomy" id="1031594"/>
    <lineage>
        <taxon>Bacteria</taxon>
        <taxon>Pseudomonadati</taxon>
        <taxon>Pseudomonadota</taxon>
        <taxon>Betaproteobacteria</taxon>
        <taxon>Burkholderiales</taxon>
        <taxon>Comamonadaceae</taxon>
        <taxon>Extensimonas</taxon>
    </lineage>
</organism>
<comment type="caution">
    <text evidence="2">The sequence shown here is derived from an EMBL/GenBank/DDBJ whole genome shotgun (WGS) entry which is preliminary data.</text>
</comment>
<dbReference type="InterPro" id="IPR013589">
    <property type="entry name" value="Bac_transglu_N"/>
</dbReference>
<dbReference type="Pfam" id="PF08379">
    <property type="entry name" value="Bact_transglu_N"/>
    <property type="match status" value="1"/>
</dbReference>
<evidence type="ECO:0000313" key="2">
    <source>
        <dbReference type="EMBL" id="RCX10918.1"/>
    </source>
</evidence>
<keyword evidence="2" id="KW-0378">Hydrolase</keyword>
<dbReference type="InterPro" id="IPR038765">
    <property type="entry name" value="Papain-like_cys_pep_sf"/>
</dbReference>